<dbReference type="Proteomes" id="UP000187209">
    <property type="component" value="Unassembled WGS sequence"/>
</dbReference>
<sequence>MSLFLYALLTFSATAECENLVAKYIKSETYKICYIAPESSDCSSLKAYFFNDILICLGESKQSLTLQGFTDFLTGFYNGIQEDAAVPTSCVKSFANIKSSYTTFINGMLAFGLTPIVNSLFTFNDFIAQLSSTYSLCKFSSLYGIFHPDTTPLMISSLLAHVVVNQADFYEYAQNFQSSWAKKNFVSAGIYFGKLFTVMTSYSL</sequence>
<reference evidence="2 3" key="1">
    <citation type="submission" date="2016-11" db="EMBL/GenBank/DDBJ databases">
        <title>The macronuclear genome of Stentor coeruleus: a giant cell with tiny introns.</title>
        <authorList>
            <person name="Slabodnick M."/>
            <person name="Ruby J.G."/>
            <person name="Reiff S.B."/>
            <person name="Swart E.C."/>
            <person name="Gosai S."/>
            <person name="Prabakaran S."/>
            <person name="Witkowska E."/>
            <person name="Larue G.E."/>
            <person name="Fisher S."/>
            <person name="Freeman R.M."/>
            <person name="Gunawardena J."/>
            <person name="Chu W."/>
            <person name="Stover N.A."/>
            <person name="Gregory B.D."/>
            <person name="Nowacki M."/>
            <person name="Derisi J."/>
            <person name="Roy S.W."/>
            <person name="Marshall W.F."/>
            <person name="Sood P."/>
        </authorList>
    </citation>
    <scope>NUCLEOTIDE SEQUENCE [LARGE SCALE GENOMIC DNA]</scope>
    <source>
        <strain evidence="2">WM001</strain>
    </source>
</reference>
<keyword evidence="3" id="KW-1185">Reference proteome</keyword>
<evidence type="ECO:0000313" key="3">
    <source>
        <dbReference type="Proteomes" id="UP000187209"/>
    </source>
</evidence>
<comment type="caution">
    <text evidence="2">The sequence shown here is derived from an EMBL/GenBank/DDBJ whole genome shotgun (WGS) entry which is preliminary data.</text>
</comment>
<gene>
    <name evidence="2" type="ORF">SteCoe_25069</name>
</gene>
<organism evidence="2 3">
    <name type="scientific">Stentor coeruleus</name>
    <dbReference type="NCBI Taxonomy" id="5963"/>
    <lineage>
        <taxon>Eukaryota</taxon>
        <taxon>Sar</taxon>
        <taxon>Alveolata</taxon>
        <taxon>Ciliophora</taxon>
        <taxon>Postciliodesmatophora</taxon>
        <taxon>Heterotrichea</taxon>
        <taxon>Heterotrichida</taxon>
        <taxon>Stentoridae</taxon>
        <taxon>Stentor</taxon>
    </lineage>
</organism>
<feature type="signal peptide" evidence="1">
    <location>
        <begin position="1"/>
        <end position="17"/>
    </location>
</feature>
<feature type="chain" id="PRO_5012932607" evidence="1">
    <location>
        <begin position="18"/>
        <end position="204"/>
    </location>
</feature>
<evidence type="ECO:0000313" key="2">
    <source>
        <dbReference type="EMBL" id="OMJ75732.1"/>
    </source>
</evidence>
<dbReference type="EMBL" id="MPUH01000672">
    <property type="protein sequence ID" value="OMJ75732.1"/>
    <property type="molecule type" value="Genomic_DNA"/>
</dbReference>
<proteinExistence type="predicted"/>
<dbReference type="AlphaFoldDB" id="A0A1R2BG41"/>
<name>A0A1R2BG41_9CILI</name>
<accession>A0A1R2BG41</accession>
<protein>
    <submittedName>
        <fullName evidence="2">Uncharacterized protein</fullName>
    </submittedName>
</protein>
<keyword evidence="1" id="KW-0732">Signal</keyword>
<evidence type="ECO:0000256" key="1">
    <source>
        <dbReference type="SAM" id="SignalP"/>
    </source>
</evidence>